<feature type="domain" description="PTS EIIC type-2" evidence="14">
    <location>
        <begin position="123"/>
        <end position="457"/>
    </location>
</feature>
<evidence type="ECO:0000256" key="11">
    <source>
        <dbReference type="ARBA" id="ARBA00023136"/>
    </source>
</evidence>
<evidence type="ECO:0000256" key="8">
    <source>
        <dbReference type="ARBA" id="ARBA00022692"/>
    </source>
</evidence>
<evidence type="ECO:0000256" key="1">
    <source>
        <dbReference type="ARBA" id="ARBA00004429"/>
    </source>
</evidence>
<dbReference type="RefSeq" id="WP_306975831.1">
    <property type="nucleotide sequence ID" value="NZ_JAUSTQ010000004.1"/>
</dbReference>
<dbReference type="Proteomes" id="UP001224359">
    <property type="component" value="Unassembled WGS sequence"/>
</dbReference>
<keyword evidence="7" id="KW-0598">Phosphotransferase system</keyword>
<evidence type="ECO:0000313" key="15">
    <source>
        <dbReference type="EMBL" id="MDQ0159391.1"/>
    </source>
</evidence>
<dbReference type="InterPro" id="IPR013011">
    <property type="entry name" value="PTS_EIIB_2"/>
</dbReference>
<evidence type="ECO:0000256" key="4">
    <source>
        <dbReference type="ARBA" id="ARBA00022553"/>
    </source>
</evidence>
<evidence type="ECO:0000256" key="12">
    <source>
        <dbReference type="SAM" id="Phobius"/>
    </source>
</evidence>
<evidence type="ECO:0000256" key="6">
    <source>
        <dbReference type="ARBA" id="ARBA00022679"/>
    </source>
</evidence>
<evidence type="ECO:0000256" key="5">
    <source>
        <dbReference type="ARBA" id="ARBA00022597"/>
    </source>
</evidence>
<evidence type="ECO:0000256" key="10">
    <source>
        <dbReference type="ARBA" id="ARBA00022989"/>
    </source>
</evidence>
<feature type="transmembrane region" description="Helical" evidence="12">
    <location>
        <begin position="326"/>
        <end position="347"/>
    </location>
</feature>
<dbReference type="Pfam" id="PF02378">
    <property type="entry name" value="PTS_EIIC"/>
    <property type="match status" value="1"/>
</dbReference>
<keyword evidence="2" id="KW-0813">Transport</keyword>
<feature type="transmembrane region" description="Helical" evidence="12">
    <location>
        <begin position="131"/>
        <end position="152"/>
    </location>
</feature>
<evidence type="ECO:0000259" key="13">
    <source>
        <dbReference type="PROSITE" id="PS51099"/>
    </source>
</evidence>
<gene>
    <name evidence="15" type="ORF">J2S77_001355</name>
</gene>
<dbReference type="PROSITE" id="PS51104">
    <property type="entry name" value="PTS_EIIC_TYPE_2"/>
    <property type="match status" value="1"/>
</dbReference>
<evidence type="ECO:0000256" key="3">
    <source>
        <dbReference type="ARBA" id="ARBA00022475"/>
    </source>
</evidence>
<keyword evidence="6" id="KW-0808">Transferase</keyword>
<evidence type="ECO:0000313" key="16">
    <source>
        <dbReference type="Proteomes" id="UP001224359"/>
    </source>
</evidence>
<feature type="transmembrane region" description="Helical" evidence="12">
    <location>
        <begin position="359"/>
        <end position="379"/>
    </location>
</feature>
<keyword evidence="4" id="KW-0597">Phosphoprotein</keyword>
<keyword evidence="11 12" id="KW-0472">Membrane</keyword>
<dbReference type="InterPro" id="IPR036095">
    <property type="entry name" value="PTS_EIIB-like_sf"/>
</dbReference>
<comment type="caution">
    <text evidence="15">The sequence shown here is derived from an EMBL/GenBank/DDBJ whole genome shotgun (WGS) entry which is preliminary data.</text>
</comment>
<dbReference type="PROSITE" id="PS51099">
    <property type="entry name" value="PTS_EIIB_TYPE_2"/>
    <property type="match status" value="1"/>
</dbReference>
<dbReference type="InterPro" id="IPR006327">
    <property type="entry name" value="PTS_IIC_fruc"/>
</dbReference>
<dbReference type="InterPro" id="IPR050864">
    <property type="entry name" value="Bacterial_PTS_Sugar_Transport"/>
</dbReference>
<keyword evidence="5" id="KW-0762">Sugar transport</keyword>
<evidence type="ECO:0000259" key="14">
    <source>
        <dbReference type="PROSITE" id="PS51104"/>
    </source>
</evidence>
<dbReference type="InterPro" id="IPR003353">
    <property type="entry name" value="PTS_IIB_fruc"/>
</dbReference>
<dbReference type="Pfam" id="PF02302">
    <property type="entry name" value="PTS_IIB"/>
    <property type="match status" value="1"/>
</dbReference>
<dbReference type="InterPro" id="IPR003501">
    <property type="entry name" value="PTS_EIIB_2/3"/>
</dbReference>
<feature type="transmembrane region" description="Helical" evidence="12">
    <location>
        <begin position="385"/>
        <end position="407"/>
    </location>
</feature>
<feature type="transmembrane region" description="Helical" evidence="12">
    <location>
        <begin position="285"/>
        <end position="306"/>
    </location>
</feature>
<protein>
    <submittedName>
        <fullName evidence="15">PTS system fructose-specific IIC component</fullName>
    </submittedName>
</protein>
<keyword evidence="8 12" id="KW-0812">Transmembrane</keyword>
<accession>A0ABT9VEM6</accession>
<dbReference type="PANTHER" id="PTHR30505:SF0">
    <property type="entry name" value="FRUCTOSE-LIKE PTS SYSTEM EIIBC COMPONENT-RELATED"/>
    <property type="match status" value="1"/>
</dbReference>
<feature type="transmembrane region" description="Helical" evidence="12">
    <location>
        <begin position="164"/>
        <end position="187"/>
    </location>
</feature>
<dbReference type="PANTHER" id="PTHR30505">
    <property type="entry name" value="FRUCTOSE-LIKE PERMEASE"/>
    <property type="match status" value="1"/>
</dbReference>
<evidence type="ECO:0000256" key="7">
    <source>
        <dbReference type="ARBA" id="ARBA00022683"/>
    </source>
</evidence>
<dbReference type="EMBL" id="JAUSTQ010000004">
    <property type="protein sequence ID" value="MDQ0159391.1"/>
    <property type="molecule type" value="Genomic_DNA"/>
</dbReference>
<keyword evidence="3" id="KW-1003">Cell membrane</keyword>
<reference evidence="15 16" key="1">
    <citation type="submission" date="2023-07" db="EMBL/GenBank/DDBJ databases">
        <title>Genomic Encyclopedia of Type Strains, Phase IV (KMG-IV): sequencing the most valuable type-strain genomes for metagenomic binning, comparative biology and taxonomic classification.</title>
        <authorList>
            <person name="Goeker M."/>
        </authorList>
    </citation>
    <scope>NUCLEOTIDE SEQUENCE [LARGE SCALE GENOMIC DNA]</scope>
    <source>
        <strain evidence="15 16">DSM 16460</strain>
    </source>
</reference>
<dbReference type="InterPro" id="IPR013014">
    <property type="entry name" value="PTS_EIIC_2"/>
</dbReference>
<comment type="subcellular location">
    <subcellularLocation>
        <location evidence="1">Cell inner membrane</location>
        <topology evidence="1">Multi-pass membrane protein</topology>
    </subcellularLocation>
</comment>
<dbReference type="Gene3D" id="3.40.50.2300">
    <property type="match status" value="1"/>
</dbReference>
<name>A0ABT9VEM6_9BACI</name>
<dbReference type="CDD" id="cd05569">
    <property type="entry name" value="PTS_IIB_fructose"/>
    <property type="match status" value="1"/>
</dbReference>
<feature type="transmembrane region" description="Helical" evidence="12">
    <location>
        <begin position="241"/>
        <end position="264"/>
    </location>
</feature>
<organism evidence="15 16">
    <name type="scientific">Alkalibacillus salilacus</name>
    <dbReference type="NCBI Taxonomy" id="284582"/>
    <lineage>
        <taxon>Bacteria</taxon>
        <taxon>Bacillati</taxon>
        <taxon>Bacillota</taxon>
        <taxon>Bacilli</taxon>
        <taxon>Bacillales</taxon>
        <taxon>Bacillaceae</taxon>
        <taxon>Alkalibacillus</taxon>
    </lineage>
</organism>
<keyword evidence="9" id="KW-0418">Kinase</keyword>
<evidence type="ECO:0000256" key="9">
    <source>
        <dbReference type="ARBA" id="ARBA00022777"/>
    </source>
</evidence>
<sequence length="457" mass="47851">MTKLVAVTACPTGIAHTYMAAEALDQAAKGKDIEMKVETQGSVGAENELTAEDIREAHAVILAVDTHVDEERFAGKNIIRVGVSEAIKNADGLIDRAVNMEEKSTEEHDAQVSKQEKGEGKGFYKHLMNGVSFMIPLIVAGGLLMALSFAFGVEDSPEEGTLPFYLNEIGGLAFSMMVPILAGFIAYSISDKPGLAPGLVAGLIADEVGTGFLGGIIGGFLAGYVALAIKKYVKVPKNLEGLMPVLIIPLLATLITGLSLFYFINDPVAAMMTGLENWLESMSGANAILLGLILGGMMAVDMGGPVNKTAYAFASGLLASDLFGPMAAVMAAGMTPPLGVWLATIFVKNKFNREQREAGKAAGVMGISFITEGAIPFAAADPFRVIPAFVIGSATAGALTMAFDVLLRVNHGGVFVLFIGDAVTNVFLYALAIAIGAIVTALLVALFKRKPEQVTEA</sequence>
<dbReference type="SUPFAM" id="SSF52794">
    <property type="entry name" value="PTS system IIB component-like"/>
    <property type="match status" value="1"/>
</dbReference>
<dbReference type="NCBIfam" id="TIGR00829">
    <property type="entry name" value="FRU"/>
    <property type="match status" value="1"/>
</dbReference>
<keyword evidence="10 12" id="KW-1133">Transmembrane helix</keyword>
<dbReference type="NCBIfam" id="TIGR01427">
    <property type="entry name" value="PTS_IIC_fructo"/>
    <property type="match status" value="1"/>
</dbReference>
<dbReference type="InterPro" id="IPR003352">
    <property type="entry name" value="PTS_EIIC"/>
</dbReference>
<feature type="transmembrane region" description="Helical" evidence="12">
    <location>
        <begin position="414"/>
        <end position="447"/>
    </location>
</feature>
<keyword evidence="16" id="KW-1185">Reference proteome</keyword>
<proteinExistence type="predicted"/>
<feature type="domain" description="PTS EIIB type-2" evidence="13">
    <location>
        <begin position="4"/>
        <end position="99"/>
    </location>
</feature>
<feature type="transmembrane region" description="Helical" evidence="12">
    <location>
        <begin position="208"/>
        <end position="229"/>
    </location>
</feature>
<evidence type="ECO:0000256" key="2">
    <source>
        <dbReference type="ARBA" id="ARBA00022448"/>
    </source>
</evidence>